<evidence type="ECO:0000256" key="1">
    <source>
        <dbReference type="ARBA" id="ARBA00007119"/>
    </source>
</evidence>
<keyword evidence="2 4" id="KW-0479">Metal-binding</keyword>
<name>A0A2S4KN95_9HYPO</name>
<comment type="caution">
    <text evidence="5">The sequence shown here is derived from an EMBL/GenBank/DDBJ whole genome shotgun (WGS) entry which is preliminary data.</text>
</comment>
<feature type="binding site" description="proximal binding residue" evidence="4">
    <location>
        <position position="349"/>
    </location>
    <ligand>
        <name>heme b</name>
        <dbReference type="ChEBI" id="CHEBI:60344"/>
    </ligand>
    <ligandPart>
        <name>Fe</name>
        <dbReference type="ChEBI" id="CHEBI:18248"/>
    </ligandPart>
</feature>
<organism evidence="5 6">
    <name type="scientific">Tolypocladium paradoxum</name>
    <dbReference type="NCBI Taxonomy" id="94208"/>
    <lineage>
        <taxon>Eukaryota</taxon>
        <taxon>Fungi</taxon>
        <taxon>Dikarya</taxon>
        <taxon>Ascomycota</taxon>
        <taxon>Pezizomycotina</taxon>
        <taxon>Sordariomycetes</taxon>
        <taxon>Hypocreomycetidae</taxon>
        <taxon>Hypocreales</taxon>
        <taxon>Ophiocordycipitaceae</taxon>
        <taxon>Tolypocladium</taxon>
    </lineage>
</organism>
<dbReference type="GO" id="GO:0019441">
    <property type="term" value="P:L-tryptophan catabolic process to kynurenine"/>
    <property type="evidence" value="ECO:0007669"/>
    <property type="project" value="InterPro"/>
</dbReference>
<dbReference type="GO" id="GO:0020037">
    <property type="term" value="F:heme binding"/>
    <property type="evidence" value="ECO:0007669"/>
    <property type="project" value="InterPro"/>
</dbReference>
<dbReference type="Proteomes" id="UP000237481">
    <property type="component" value="Unassembled WGS sequence"/>
</dbReference>
<keyword evidence="3 4" id="KW-0408">Iron</keyword>
<dbReference type="InterPro" id="IPR000898">
    <property type="entry name" value="Indolamine_dOase"/>
</dbReference>
<dbReference type="STRING" id="94208.A0A2S4KN95"/>
<dbReference type="Pfam" id="PF01231">
    <property type="entry name" value="IDO"/>
    <property type="match status" value="1"/>
</dbReference>
<proteinExistence type="inferred from homology"/>
<dbReference type="PANTHER" id="PTHR28657">
    <property type="entry name" value="INDOLEAMINE 2,3-DIOXYGENASE"/>
    <property type="match status" value="1"/>
</dbReference>
<dbReference type="GO" id="GO:0034354">
    <property type="term" value="P:'de novo' NAD+ biosynthetic process from L-tryptophan"/>
    <property type="evidence" value="ECO:0007669"/>
    <property type="project" value="TreeGrafter"/>
</dbReference>
<dbReference type="GO" id="GO:0046872">
    <property type="term" value="F:metal ion binding"/>
    <property type="evidence" value="ECO:0007669"/>
    <property type="project" value="UniProtKB-KW"/>
</dbReference>
<accession>A0A2S4KN95</accession>
<keyword evidence="5" id="KW-0560">Oxidoreductase</keyword>
<evidence type="ECO:0000256" key="3">
    <source>
        <dbReference type="ARBA" id="ARBA00023004"/>
    </source>
</evidence>
<dbReference type="InterPro" id="IPR037217">
    <property type="entry name" value="Trp/Indoleamine_2_3_dOase-like"/>
</dbReference>
<keyword evidence="5" id="KW-0223">Dioxygenase</keyword>
<dbReference type="OrthoDB" id="540174at2759"/>
<reference evidence="5 6" key="1">
    <citation type="submission" date="2018-01" db="EMBL/GenBank/DDBJ databases">
        <title>Harnessing the power of phylogenomics to disentangle the directionality and signatures of interkingdom host jumping in the parasitic fungal genus Tolypocladium.</title>
        <authorList>
            <person name="Quandt C.A."/>
            <person name="Patterson W."/>
            <person name="Spatafora J.W."/>
        </authorList>
    </citation>
    <scope>NUCLEOTIDE SEQUENCE [LARGE SCALE GENOMIC DNA]</scope>
    <source>
        <strain evidence="5 6">NRBC 100945</strain>
    </source>
</reference>
<sequence length="411" mass="45680">MAASLTSFAITRNGFLPDSNPLSRLSDSYYEPWELIAQRLPGLIRYGIREAVAQLPLLSTERLASEEEWRRAYVILAYVSHGYVWAGEQPEPLLPPQITVPFLNVSTHLGLPPVLTYAAANLWNFFCVGADFSKLEDLSTLCSFTGTETESWFILVSVAIEAKAATVLPTIVNALEITQHEPRDYQVIADALDELGQCIHSINALLDRMYERCNPMVFYYQVRPFLAGGKNMEAAGLPRGIFFDEGDGIGKWRQLRGGSNGQSSLIQLFDIVLGIDHNTEPEVGGARRSFHDEIRDYMPGPHRRFLLHAARMGSIRELALLPCVTDEQRHLRRAYTAATKELGGLRNKHLQIVAKYIILPSKQLWRDSRKGLASASLFPKSNELTGTGGTSLVPFLKMARDKTALAGHLGG</sequence>
<dbReference type="PANTHER" id="PTHR28657:SF10">
    <property type="entry name" value="INDOLEAMINE 2,3-DIOXYGENASE"/>
    <property type="match status" value="1"/>
</dbReference>
<evidence type="ECO:0000256" key="2">
    <source>
        <dbReference type="ARBA" id="ARBA00022723"/>
    </source>
</evidence>
<gene>
    <name evidence="5" type="ORF">TPAR_08115</name>
</gene>
<protein>
    <submittedName>
        <fullName evidence="5">Indoleamine 2,3-dioxygenase</fullName>
    </submittedName>
</protein>
<dbReference type="Gene3D" id="1.20.58.480">
    <property type="match status" value="1"/>
</dbReference>
<dbReference type="SUPFAM" id="SSF140959">
    <property type="entry name" value="Indolic compounds 2,3-dioxygenase-like"/>
    <property type="match status" value="1"/>
</dbReference>
<evidence type="ECO:0000313" key="5">
    <source>
        <dbReference type="EMBL" id="POR31663.1"/>
    </source>
</evidence>
<evidence type="ECO:0000256" key="4">
    <source>
        <dbReference type="PIRSR" id="PIRSR600898-1"/>
    </source>
</evidence>
<dbReference type="GO" id="GO:0033754">
    <property type="term" value="F:indoleamine 2,3-dioxygenase activity"/>
    <property type="evidence" value="ECO:0007669"/>
    <property type="project" value="TreeGrafter"/>
</dbReference>
<keyword evidence="4" id="KW-0349">Heme</keyword>
<dbReference type="GO" id="GO:0005737">
    <property type="term" value="C:cytoplasm"/>
    <property type="evidence" value="ECO:0007669"/>
    <property type="project" value="TreeGrafter"/>
</dbReference>
<dbReference type="EMBL" id="PKSG01001018">
    <property type="protein sequence ID" value="POR31663.1"/>
    <property type="molecule type" value="Genomic_DNA"/>
</dbReference>
<dbReference type="AlphaFoldDB" id="A0A2S4KN95"/>
<comment type="similarity">
    <text evidence="1">Belongs to the indoleamine 2,3-dioxygenase family.</text>
</comment>
<evidence type="ECO:0000313" key="6">
    <source>
        <dbReference type="Proteomes" id="UP000237481"/>
    </source>
</evidence>
<dbReference type="PROSITE" id="PS00876">
    <property type="entry name" value="IDO_1"/>
    <property type="match status" value="1"/>
</dbReference>
<keyword evidence="6" id="KW-1185">Reference proteome</keyword>